<dbReference type="Proteomes" id="UP000193208">
    <property type="component" value="Unassembled WGS sequence"/>
</dbReference>
<name>A0A1X3A1Z3_BIFAD</name>
<gene>
    <name evidence="1" type="ORF">AL0467_1032</name>
</gene>
<dbReference type="Pfam" id="PF11753">
    <property type="entry name" value="DUF3310"/>
    <property type="match status" value="1"/>
</dbReference>
<proteinExistence type="predicted"/>
<accession>A0A1X3A1Z3</accession>
<evidence type="ECO:0000313" key="1">
    <source>
        <dbReference type="EMBL" id="OSH00632.1"/>
    </source>
</evidence>
<dbReference type="EMBL" id="LNKI01000002">
    <property type="protein sequence ID" value="OSH00632.1"/>
    <property type="molecule type" value="Genomic_DNA"/>
</dbReference>
<dbReference type="RefSeq" id="WP_085381875.1">
    <property type="nucleotide sequence ID" value="NZ_LNKI01000002.1"/>
</dbReference>
<sequence length="126" mass="14616">MTDNINPSHYKDGPFECIELSRLLSSDWGQAVQYCFRWQHKNGVEDLKKALWFINDALDHNVPFLAAHCGQNADIIEARPIRLLGILEAENWADLEPFWNEIKWGCYKKAVKVLTEKINEIEKDGE</sequence>
<comment type="caution">
    <text evidence="1">The sequence shown here is derived from an EMBL/GenBank/DDBJ whole genome shotgun (WGS) entry which is preliminary data.</text>
</comment>
<protein>
    <submittedName>
        <fullName evidence="1">Phage protein</fullName>
    </submittedName>
</protein>
<organism evidence="1 2">
    <name type="scientific">Bifidobacterium adolescentis</name>
    <dbReference type="NCBI Taxonomy" id="1680"/>
    <lineage>
        <taxon>Bacteria</taxon>
        <taxon>Bacillati</taxon>
        <taxon>Actinomycetota</taxon>
        <taxon>Actinomycetes</taxon>
        <taxon>Bifidobacteriales</taxon>
        <taxon>Bifidobacteriaceae</taxon>
        <taxon>Bifidobacterium</taxon>
    </lineage>
</organism>
<evidence type="ECO:0000313" key="2">
    <source>
        <dbReference type="Proteomes" id="UP000193208"/>
    </source>
</evidence>
<dbReference type="InterPro" id="IPR021739">
    <property type="entry name" value="SaV-like"/>
</dbReference>
<dbReference type="AlphaFoldDB" id="A0A1X3A1Z3"/>
<reference evidence="1 2" key="1">
    <citation type="journal article" date="2016" name="Sci. Rep.">
        <title>Evaluation of genetic diversity among strains of the human gut commensal Bifidobacterium adolescentis.</title>
        <authorList>
            <person name="Duranti S."/>
            <person name="Milani C."/>
            <person name="Lugli G.A."/>
            <person name="Mancabelli L."/>
            <person name="Turroni F."/>
            <person name="Ferrario C."/>
            <person name="Mangifesta M."/>
            <person name="Viappiani A."/>
            <person name="Sanchez B."/>
            <person name="Margolles A."/>
            <person name="van Sinderen D."/>
            <person name="Ventura M."/>
        </authorList>
    </citation>
    <scope>NUCLEOTIDE SEQUENCE [LARGE SCALE GENOMIC DNA]</scope>
    <source>
        <strain evidence="1 2">AL46-7</strain>
    </source>
</reference>